<dbReference type="SUPFAM" id="SSF46689">
    <property type="entry name" value="Homeodomain-like"/>
    <property type="match status" value="1"/>
</dbReference>
<gene>
    <name evidence="3" type="ORF">METZ01_LOCUS279553</name>
</gene>
<dbReference type="Pfam" id="PF13358">
    <property type="entry name" value="DDE_3"/>
    <property type="match status" value="1"/>
</dbReference>
<dbReference type="InterPro" id="IPR047655">
    <property type="entry name" value="Transpos_IS630-like"/>
</dbReference>
<dbReference type="AlphaFoldDB" id="A0A382KQZ6"/>
<evidence type="ECO:0000259" key="2">
    <source>
        <dbReference type="Pfam" id="PF13592"/>
    </source>
</evidence>
<dbReference type="Pfam" id="PF13592">
    <property type="entry name" value="HTH_33"/>
    <property type="match status" value="1"/>
</dbReference>
<dbReference type="EMBL" id="UINC01082171">
    <property type="protein sequence ID" value="SVC26699.1"/>
    <property type="molecule type" value="Genomic_DNA"/>
</dbReference>
<dbReference type="InterPro" id="IPR025959">
    <property type="entry name" value="Winged_HTH_dom"/>
</dbReference>
<dbReference type="PANTHER" id="PTHR46564">
    <property type="entry name" value="TRANSPOSASE"/>
    <property type="match status" value="1"/>
</dbReference>
<dbReference type="PANTHER" id="PTHR46564:SF1">
    <property type="entry name" value="TRANSPOSASE"/>
    <property type="match status" value="1"/>
</dbReference>
<evidence type="ECO:0000259" key="1">
    <source>
        <dbReference type="Pfam" id="PF13358"/>
    </source>
</evidence>
<sequence>MSKNSIRGDQKTQEYIRKQSVKTVIEQKQKVVDVAATFGVAVNTVYRWVKQYKNSGKISLKNQSRGCPKGTGSRLTDVQCKEIQKIIKDKCPEQLKMPFILWTRKAVQELIEDHFSIKLPIKSVGNYLNRWGFTPQKPIKKSYEQQSKAVQGWLDEQYPQIKELANEENAEIHWGDETGCTTGVSHARGYAPKGETPTLKMSTKKKLKVNMISSISNQGKVFFDIYEGKINSAEFIEFMKKLIRCTDKKVYFIVDNLPQHHSHIVTQWVEENSKKIKIFYLPSYSPDLNPDEYLNNDLKRGLNTKRMPRNIEQLKDNTQTHMDRLVQDEEKVKSFFRHKKVLYAS</sequence>
<feature type="domain" description="Winged helix-turn helix" evidence="2">
    <location>
        <begin position="101"/>
        <end position="156"/>
    </location>
</feature>
<dbReference type="GO" id="GO:0003676">
    <property type="term" value="F:nucleic acid binding"/>
    <property type="evidence" value="ECO:0007669"/>
    <property type="project" value="InterPro"/>
</dbReference>
<dbReference type="InterPro" id="IPR038717">
    <property type="entry name" value="Tc1-like_DDE_dom"/>
</dbReference>
<dbReference type="InterPro" id="IPR036397">
    <property type="entry name" value="RNaseH_sf"/>
</dbReference>
<name>A0A382KQZ6_9ZZZZ</name>
<evidence type="ECO:0000313" key="3">
    <source>
        <dbReference type="EMBL" id="SVC26699.1"/>
    </source>
</evidence>
<dbReference type="Gene3D" id="3.30.420.10">
    <property type="entry name" value="Ribonuclease H-like superfamily/Ribonuclease H"/>
    <property type="match status" value="1"/>
</dbReference>
<dbReference type="NCBIfam" id="NF033545">
    <property type="entry name" value="transpos_IS630"/>
    <property type="match status" value="1"/>
</dbReference>
<accession>A0A382KQZ6</accession>
<protein>
    <recommendedName>
        <fullName evidence="4">Tc1-like transposase DDE domain-containing protein</fullName>
    </recommendedName>
</protein>
<proteinExistence type="predicted"/>
<reference evidence="3" key="1">
    <citation type="submission" date="2018-05" db="EMBL/GenBank/DDBJ databases">
        <authorList>
            <person name="Lanie J.A."/>
            <person name="Ng W.-L."/>
            <person name="Kazmierczak K.M."/>
            <person name="Andrzejewski T.M."/>
            <person name="Davidsen T.M."/>
            <person name="Wayne K.J."/>
            <person name="Tettelin H."/>
            <person name="Glass J.I."/>
            <person name="Rusch D."/>
            <person name="Podicherti R."/>
            <person name="Tsui H.-C.T."/>
            <person name="Winkler M.E."/>
        </authorList>
    </citation>
    <scope>NUCLEOTIDE SEQUENCE</scope>
</reference>
<feature type="domain" description="Tc1-like transposase DDE" evidence="1">
    <location>
        <begin position="172"/>
        <end position="315"/>
    </location>
</feature>
<dbReference type="InterPro" id="IPR009057">
    <property type="entry name" value="Homeodomain-like_sf"/>
</dbReference>
<dbReference type="Pfam" id="PF13384">
    <property type="entry name" value="HTH_23"/>
    <property type="match status" value="1"/>
</dbReference>
<organism evidence="3">
    <name type="scientific">marine metagenome</name>
    <dbReference type="NCBI Taxonomy" id="408172"/>
    <lineage>
        <taxon>unclassified sequences</taxon>
        <taxon>metagenomes</taxon>
        <taxon>ecological metagenomes</taxon>
    </lineage>
</organism>
<evidence type="ECO:0008006" key="4">
    <source>
        <dbReference type="Google" id="ProtNLM"/>
    </source>
</evidence>